<feature type="transmembrane region" description="Helical" evidence="1">
    <location>
        <begin position="42"/>
        <end position="60"/>
    </location>
</feature>
<feature type="transmembrane region" description="Helical" evidence="1">
    <location>
        <begin position="219"/>
        <end position="240"/>
    </location>
</feature>
<name>A0A1E3P0B2_WICAA</name>
<gene>
    <name evidence="2" type="ORF">WICANDRAFT_79251</name>
</gene>
<feature type="transmembrane region" description="Helical" evidence="1">
    <location>
        <begin position="67"/>
        <end position="89"/>
    </location>
</feature>
<reference evidence="2 3" key="1">
    <citation type="journal article" date="2016" name="Proc. Natl. Acad. Sci. U.S.A.">
        <title>Comparative genomics of biotechnologically important yeasts.</title>
        <authorList>
            <person name="Riley R."/>
            <person name="Haridas S."/>
            <person name="Wolfe K.H."/>
            <person name="Lopes M.R."/>
            <person name="Hittinger C.T."/>
            <person name="Goeker M."/>
            <person name="Salamov A.A."/>
            <person name="Wisecaver J.H."/>
            <person name="Long T.M."/>
            <person name="Calvey C.H."/>
            <person name="Aerts A.L."/>
            <person name="Barry K.W."/>
            <person name="Choi C."/>
            <person name="Clum A."/>
            <person name="Coughlan A.Y."/>
            <person name="Deshpande S."/>
            <person name="Douglass A.P."/>
            <person name="Hanson S.J."/>
            <person name="Klenk H.-P."/>
            <person name="LaButti K.M."/>
            <person name="Lapidus A."/>
            <person name="Lindquist E.A."/>
            <person name="Lipzen A.M."/>
            <person name="Meier-Kolthoff J.P."/>
            <person name="Ohm R.A."/>
            <person name="Otillar R.P."/>
            <person name="Pangilinan J.L."/>
            <person name="Peng Y."/>
            <person name="Rokas A."/>
            <person name="Rosa C.A."/>
            <person name="Scheuner C."/>
            <person name="Sibirny A.A."/>
            <person name="Slot J.C."/>
            <person name="Stielow J.B."/>
            <person name="Sun H."/>
            <person name="Kurtzman C.P."/>
            <person name="Blackwell M."/>
            <person name="Grigoriev I.V."/>
            <person name="Jeffries T.W."/>
        </authorList>
    </citation>
    <scope>NUCLEOTIDE SEQUENCE [LARGE SCALE GENOMIC DNA]</scope>
    <source>
        <strain evidence="3">ATCC 58044 / CBS 1984 / NCYC 433 / NRRL Y-366-8</strain>
    </source>
</reference>
<keyword evidence="1" id="KW-1133">Transmembrane helix</keyword>
<organism evidence="2 3">
    <name type="scientific">Wickerhamomyces anomalus (strain ATCC 58044 / CBS 1984 / NCYC 433 / NRRL Y-366-8)</name>
    <name type="common">Yeast</name>
    <name type="synonym">Hansenula anomala</name>
    <dbReference type="NCBI Taxonomy" id="683960"/>
    <lineage>
        <taxon>Eukaryota</taxon>
        <taxon>Fungi</taxon>
        <taxon>Dikarya</taxon>
        <taxon>Ascomycota</taxon>
        <taxon>Saccharomycotina</taxon>
        <taxon>Saccharomycetes</taxon>
        <taxon>Phaffomycetales</taxon>
        <taxon>Wickerhamomycetaceae</taxon>
        <taxon>Wickerhamomyces</taxon>
    </lineage>
</organism>
<dbReference type="EMBL" id="KV454211">
    <property type="protein sequence ID" value="ODQ58704.1"/>
    <property type="molecule type" value="Genomic_DNA"/>
</dbReference>
<dbReference type="RefSeq" id="XP_019037911.1">
    <property type="nucleotide sequence ID" value="XM_019184863.1"/>
</dbReference>
<evidence type="ECO:0000313" key="2">
    <source>
        <dbReference type="EMBL" id="ODQ58704.1"/>
    </source>
</evidence>
<evidence type="ECO:0000256" key="1">
    <source>
        <dbReference type="SAM" id="Phobius"/>
    </source>
</evidence>
<feature type="transmembrane region" description="Helical" evidence="1">
    <location>
        <begin position="260"/>
        <end position="279"/>
    </location>
</feature>
<dbReference type="GeneID" id="30202109"/>
<sequence length="305" mass="34544">MLLLQLFNIAMLANLVIQNNQIFDLFKNQFLNSSKLRRLYKSYFLLSIITFSGFTFLNIQSKDYFKLLFTIPLLITSTIYIIRCFITRIDPFDQYENQLLITSAIQSPSQINSTGPVAIIRTSQGDFKSEDVSPILSTNNTTTHIGSLTKKDNNLSAPILATLLGAETVMARPLMEPSTSSTTIPILAILISISFIFSQWCYITAIFKSNVYTPLRQYLVTALINLIISTTLIIFTEFQLNDIAMIQFGQFNMGLKICNYLISISLLLQSVSTIMMLMMSRKHEKEALQVVEVYNSIPSPRSISY</sequence>
<protein>
    <recommendedName>
        <fullName evidence="4">Transmembrane protein</fullName>
    </recommendedName>
</protein>
<dbReference type="Proteomes" id="UP000094112">
    <property type="component" value="Unassembled WGS sequence"/>
</dbReference>
<feature type="transmembrane region" description="Helical" evidence="1">
    <location>
        <begin position="184"/>
        <end position="207"/>
    </location>
</feature>
<keyword evidence="1" id="KW-0812">Transmembrane</keyword>
<keyword evidence="1" id="KW-0472">Membrane</keyword>
<proteinExistence type="predicted"/>
<accession>A0A1E3P0B2</accession>
<evidence type="ECO:0008006" key="4">
    <source>
        <dbReference type="Google" id="ProtNLM"/>
    </source>
</evidence>
<keyword evidence="3" id="KW-1185">Reference proteome</keyword>
<dbReference type="AlphaFoldDB" id="A0A1E3P0B2"/>
<evidence type="ECO:0000313" key="3">
    <source>
        <dbReference type="Proteomes" id="UP000094112"/>
    </source>
</evidence>